<dbReference type="VEuPathDB" id="GiardiaDB:DHA2_151468"/>
<dbReference type="PANTHER" id="PTHR24120">
    <property type="entry name" value="GH07239P"/>
    <property type="match status" value="1"/>
</dbReference>
<name>V6U0N0_GIAIN</name>
<comment type="caution">
    <text evidence="1">The sequence shown here is derived from an EMBL/GenBank/DDBJ whole genome shotgun (WGS) entry which is preliminary data.</text>
</comment>
<reference evidence="1 2" key="2">
    <citation type="journal article" date="2013" name="Genome Biol. Evol.">
        <title>Genome sequencing of Giardia lamblia genotypes A2 and B isolates (DH and GS) and comparative analysis with the genomes of genotypes A1 and E (WB and Pig).</title>
        <authorList>
            <person name="Adam R.D."/>
            <person name="Dahlstrom E.W."/>
            <person name="Martens C.A."/>
            <person name="Bruno D.P."/>
            <person name="Barbian K.D."/>
            <person name="Ricklefs S.M."/>
            <person name="Hernandez M.M."/>
            <person name="Narla N.P."/>
            <person name="Patel R.B."/>
            <person name="Porcella S.F."/>
            <person name="Nash T.E."/>
        </authorList>
    </citation>
    <scope>NUCLEOTIDE SEQUENCE [LARGE SCALE GENOMIC DNA]</scope>
    <source>
        <strain evidence="1 2">GS</strain>
    </source>
</reference>
<dbReference type="Gene3D" id="1.25.40.20">
    <property type="entry name" value="Ankyrin repeat-containing domain"/>
    <property type="match status" value="1"/>
</dbReference>
<evidence type="ECO:0000313" key="2">
    <source>
        <dbReference type="Proteomes" id="UP000018040"/>
    </source>
</evidence>
<dbReference type="Pfam" id="PF12796">
    <property type="entry name" value="Ank_2"/>
    <property type="match status" value="1"/>
</dbReference>
<dbReference type="InterPro" id="IPR002110">
    <property type="entry name" value="Ankyrin_rpt"/>
</dbReference>
<reference evidence="2" key="1">
    <citation type="submission" date="2012-02" db="EMBL/GenBank/DDBJ databases">
        <title>Genome sequencing of Giardia lamblia Genotypes A2 and B isolates (DH and GS) and comparative analysis with the genomes of Genotypes A1 and E (WB and Pig).</title>
        <authorList>
            <person name="Adam R."/>
            <person name="Dahlstrom E."/>
            <person name="Martens C."/>
            <person name="Bruno D."/>
            <person name="Barbian K."/>
            <person name="Porcella S.F."/>
            <person name="Nash T."/>
        </authorList>
    </citation>
    <scope>NUCLEOTIDE SEQUENCE</scope>
    <source>
        <strain evidence="2">GS</strain>
    </source>
</reference>
<proteinExistence type="predicted"/>
<dbReference type="VEuPathDB" id="GiardiaDB:QR46_2957"/>
<dbReference type="EMBL" id="AHHH01000017">
    <property type="protein sequence ID" value="ESU44733.1"/>
    <property type="molecule type" value="Genomic_DNA"/>
</dbReference>
<organism evidence="1 2">
    <name type="scientific">Giardia intestinalis</name>
    <name type="common">Giardia lamblia</name>
    <dbReference type="NCBI Taxonomy" id="5741"/>
    <lineage>
        <taxon>Eukaryota</taxon>
        <taxon>Metamonada</taxon>
        <taxon>Diplomonadida</taxon>
        <taxon>Hexamitidae</taxon>
        <taxon>Giardiinae</taxon>
        <taxon>Giardia</taxon>
    </lineage>
</organism>
<feature type="non-terminal residue" evidence="1">
    <location>
        <position position="1"/>
    </location>
</feature>
<dbReference type="VEuPathDB" id="GiardiaDB:GL50803_0017421"/>
<dbReference type="OrthoDB" id="194358at2759"/>
<dbReference type="Proteomes" id="UP000018040">
    <property type="component" value="Unassembled WGS sequence"/>
</dbReference>
<dbReference type="InterPro" id="IPR036770">
    <property type="entry name" value="Ankyrin_rpt-contain_sf"/>
</dbReference>
<dbReference type="SUPFAM" id="SSF48403">
    <property type="entry name" value="Ankyrin repeat"/>
    <property type="match status" value="1"/>
</dbReference>
<sequence>VVKMPRDLQSVPLNSCFSNTLTQPSNLYRRLQLVMELNHKCLNRILSVKFLQDTAICEIERKHSISLQDVIDEAASTICPISKILIHSVFIDLLGLATYLFTITDESDVFAMLVDSLTTTSIGLDDYGYSSVSLIQGLGCSAVPKSSRRDARTAYSKLVLDKLAVILQTMLLAHTSTDKERETLYKQLSRKASLFSASGEDLILDFTFRPSKYNLIRIDHQDQILYKHPRIVEVQSAIDYFRGLSRDICGETPLMQSLSKVEYPKASIGTFRVDHNTTRFVARNGHTALFIAVLKNCPPAVEHLRLYEARMRLASSITICGHLVSHITALHLAVSLHRHEIIELLAPYEAALQDTLMHFTPLHIAVFTGDLRAIRLLSPYAAGIADKNGWVALIWCAYLDNKCGLCELLSLEGTKETLSLALNAAMSVKSAVCSKLLNSICNHTSMLI</sequence>
<dbReference type="PANTHER" id="PTHR24120:SF4">
    <property type="entry name" value="GH07239P"/>
    <property type="match status" value="1"/>
</dbReference>
<evidence type="ECO:0000313" key="1">
    <source>
        <dbReference type="EMBL" id="ESU44733.1"/>
    </source>
</evidence>
<dbReference type="AlphaFoldDB" id="V6U0N0"/>
<gene>
    <name evidence="1" type="ORF">GSB_151472</name>
</gene>
<protein>
    <submittedName>
        <fullName evidence="1">Ankyrin repeat protein</fullName>
    </submittedName>
</protein>
<accession>V6U0N0</accession>
<dbReference type="SMART" id="SM00248">
    <property type="entry name" value="ANK"/>
    <property type="match status" value="3"/>
</dbReference>
<dbReference type="VEuPathDB" id="GiardiaDB:GL50581_846"/>